<dbReference type="InterPro" id="IPR014284">
    <property type="entry name" value="RNA_pol_sigma-70_dom"/>
</dbReference>
<feature type="domain" description="RNA polymerase sigma factor 70 region 4 type 2" evidence="8">
    <location>
        <begin position="121"/>
        <end position="173"/>
    </location>
</feature>
<evidence type="ECO:0000259" key="7">
    <source>
        <dbReference type="Pfam" id="PF04542"/>
    </source>
</evidence>
<dbReference type="SUPFAM" id="SSF88659">
    <property type="entry name" value="Sigma3 and sigma4 domains of RNA polymerase sigma factors"/>
    <property type="match status" value="1"/>
</dbReference>
<reference evidence="9 10" key="1">
    <citation type="submission" date="2019-09" db="EMBL/GenBank/DDBJ databases">
        <authorList>
            <person name="Kevbrin V."/>
            <person name="Grouzdev D.S."/>
        </authorList>
    </citation>
    <scope>NUCLEOTIDE SEQUENCE [LARGE SCALE GENOMIC DNA]</scope>
    <source>
        <strain evidence="9 10">G-192</strain>
    </source>
</reference>
<dbReference type="InterPro" id="IPR036388">
    <property type="entry name" value="WH-like_DNA-bd_sf"/>
</dbReference>
<dbReference type="InterPro" id="IPR013325">
    <property type="entry name" value="RNA_pol_sigma_r2"/>
</dbReference>
<evidence type="ECO:0000256" key="2">
    <source>
        <dbReference type="ARBA" id="ARBA00023015"/>
    </source>
</evidence>
<dbReference type="SUPFAM" id="SSF88946">
    <property type="entry name" value="Sigma2 domain of RNA polymerase sigma factors"/>
    <property type="match status" value="1"/>
</dbReference>
<comment type="caution">
    <text evidence="9">The sequence shown here is derived from an EMBL/GenBank/DDBJ whole genome shotgun (WGS) entry which is preliminary data.</text>
</comment>
<dbReference type="NCBIfam" id="TIGR02937">
    <property type="entry name" value="sigma70-ECF"/>
    <property type="match status" value="1"/>
</dbReference>
<dbReference type="Pfam" id="PF04542">
    <property type="entry name" value="Sigma70_r2"/>
    <property type="match status" value="1"/>
</dbReference>
<evidence type="ECO:0000259" key="8">
    <source>
        <dbReference type="Pfam" id="PF08281"/>
    </source>
</evidence>
<protein>
    <recommendedName>
        <fullName evidence="6">RNA polymerase sigma factor</fullName>
    </recommendedName>
</protein>
<keyword evidence="3 6" id="KW-0731">Sigma factor</keyword>
<dbReference type="GO" id="GO:0016987">
    <property type="term" value="F:sigma factor activity"/>
    <property type="evidence" value="ECO:0007669"/>
    <property type="project" value="UniProtKB-KW"/>
</dbReference>
<evidence type="ECO:0000256" key="5">
    <source>
        <dbReference type="ARBA" id="ARBA00023163"/>
    </source>
</evidence>
<dbReference type="PANTHER" id="PTHR43133">
    <property type="entry name" value="RNA POLYMERASE ECF-TYPE SIGMA FACTO"/>
    <property type="match status" value="1"/>
</dbReference>
<dbReference type="Gene3D" id="1.10.10.10">
    <property type="entry name" value="Winged helix-like DNA-binding domain superfamily/Winged helix DNA-binding domain"/>
    <property type="match status" value="1"/>
</dbReference>
<dbReference type="EMBL" id="VWOJ01000001">
    <property type="protein sequence ID" value="KAA5805118.1"/>
    <property type="molecule type" value="Genomic_DNA"/>
</dbReference>
<evidence type="ECO:0000313" key="10">
    <source>
        <dbReference type="Proteomes" id="UP000325122"/>
    </source>
</evidence>
<keyword evidence="10" id="KW-1185">Reference proteome</keyword>
<dbReference type="Gene3D" id="1.10.1740.10">
    <property type="match status" value="1"/>
</dbReference>
<dbReference type="GO" id="GO:0003677">
    <property type="term" value="F:DNA binding"/>
    <property type="evidence" value="ECO:0007669"/>
    <property type="project" value="UniProtKB-KW"/>
</dbReference>
<proteinExistence type="inferred from homology"/>
<keyword evidence="2 6" id="KW-0805">Transcription regulation</keyword>
<keyword evidence="5 6" id="KW-0804">Transcription</keyword>
<dbReference type="Proteomes" id="UP000325122">
    <property type="component" value="Unassembled WGS sequence"/>
</dbReference>
<dbReference type="PANTHER" id="PTHR43133:SF51">
    <property type="entry name" value="RNA POLYMERASE SIGMA FACTOR"/>
    <property type="match status" value="1"/>
</dbReference>
<comment type="similarity">
    <text evidence="1 6">Belongs to the sigma-70 factor family. ECF subfamily.</text>
</comment>
<evidence type="ECO:0000313" key="9">
    <source>
        <dbReference type="EMBL" id="KAA5805118.1"/>
    </source>
</evidence>
<organism evidence="9 10">
    <name type="scientific">Alkalicaulis satelles</name>
    <dbReference type="NCBI Taxonomy" id="2609175"/>
    <lineage>
        <taxon>Bacteria</taxon>
        <taxon>Pseudomonadati</taxon>
        <taxon>Pseudomonadota</taxon>
        <taxon>Alphaproteobacteria</taxon>
        <taxon>Maricaulales</taxon>
        <taxon>Maricaulaceae</taxon>
        <taxon>Alkalicaulis</taxon>
    </lineage>
</organism>
<dbReference type="InterPro" id="IPR007627">
    <property type="entry name" value="RNA_pol_sigma70_r2"/>
</dbReference>
<dbReference type="PROSITE" id="PS01063">
    <property type="entry name" value="SIGMA70_ECF"/>
    <property type="match status" value="1"/>
</dbReference>
<dbReference type="Pfam" id="PF08281">
    <property type="entry name" value="Sigma70_r4_2"/>
    <property type="match status" value="1"/>
</dbReference>
<dbReference type="GO" id="GO:0006352">
    <property type="term" value="P:DNA-templated transcription initiation"/>
    <property type="evidence" value="ECO:0007669"/>
    <property type="project" value="InterPro"/>
</dbReference>
<evidence type="ECO:0000256" key="6">
    <source>
        <dbReference type="RuleBase" id="RU000716"/>
    </source>
</evidence>
<name>A0A5M6ZPF2_9PROT</name>
<accession>A0A5M6ZPF2</accession>
<dbReference type="InterPro" id="IPR013324">
    <property type="entry name" value="RNA_pol_sigma_r3/r4-like"/>
</dbReference>
<gene>
    <name evidence="9" type="ORF">F1654_03785</name>
</gene>
<keyword evidence="4 6" id="KW-0238">DNA-binding</keyword>
<evidence type="ECO:0000256" key="3">
    <source>
        <dbReference type="ARBA" id="ARBA00023082"/>
    </source>
</evidence>
<dbReference type="AlphaFoldDB" id="A0A5M6ZPF2"/>
<dbReference type="CDD" id="cd06171">
    <property type="entry name" value="Sigma70_r4"/>
    <property type="match status" value="1"/>
</dbReference>
<sequence length="183" mass="19672">MAVPPNAPDGDLVAAVMAAGDRRAFGALVARHQQAVRALLLRLTRQSALADDLAQETFLKAWTRIGSFRAEGSFKAWLCAIAYSEFLMGARKARAARRLSEGLAAEPGEDSAPPEPAGERVDLDRALAELGEDERTCVVLCYASGLSHSEAAQVTGLPVGTVKSHVNRGRAKMKLWFERKEAA</sequence>
<dbReference type="InterPro" id="IPR039425">
    <property type="entry name" value="RNA_pol_sigma-70-like"/>
</dbReference>
<dbReference type="RefSeq" id="WP_150022149.1">
    <property type="nucleotide sequence ID" value="NZ_VWOJ01000001.1"/>
</dbReference>
<dbReference type="InterPro" id="IPR013249">
    <property type="entry name" value="RNA_pol_sigma70_r4_t2"/>
</dbReference>
<evidence type="ECO:0000256" key="1">
    <source>
        <dbReference type="ARBA" id="ARBA00010641"/>
    </source>
</evidence>
<feature type="domain" description="RNA polymerase sigma-70 region 2" evidence="7">
    <location>
        <begin position="28"/>
        <end position="94"/>
    </location>
</feature>
<evidence type="ECO:0000256" key="4">
    <source>
        <dbReference type="ARBA" id="ARBA00023125"/>
    </source>
</evidence>
<dbReference type="InterPro" id="IPR000838">
    <property type="entry name" value="RNA_pol_sigma70_ECF_CS"/>
</dbReference>